<sequence length="22" mass="2502">MKSNLNDLKRLFSPLLFGGTSY</sequence>
<reference evidence="1" key="1">
    <citation type="submission" date="2014-11" db="EMBL/GenBank/DDBJ databases">
        <authorList>
            <person name="Amaro Gonzalez C."/>
        </authorList>
    </citation>
    <scope>NUCLEOTIDE SEQUENCE</scope>
</reference>
<evidence type="ECO:0000313" key="1">
    <source>
        <dbReference type="EMBL" id="JAI01647.1"/>
    </source>
</evidence>
<protein>
    <submittedName>
        <fullName evidence="1">Uncharacterized protein</fullName>
    </submittedName>
</protein>
<reference evidence="1" key="2">
    <citation type="journal article" date="2015" name="Fish Shellfish Immunol.">
        <title>Early steps in the European eel (Anguilla anguilla)-Vibrio vulnificus interaction in the gills: Role of the RtxA13 toxin.</title>
        <authorList>
            <person name="Callol A."/>
            <person name="Pajuelo D."/>
            <person name="Ebbesson L."/>
            <person name="Teles M."/>
            <person name="MacKenzie S."/>
            <person name="Amaro C."/>
        </authorList>
    </citation>
    <scope>NUCLEOTIDE SEQUENCE</scope>
</reference>
<dbReference type="EMBL" id="GBXM01006931">
    <property type="protein sequence ID" value="JAI01647.1"/>
    <property type="molecule type" value="Transcribed_RNA"/>
</dbReference>
<accession>A0A0E9XGR8</accession>
<organism evidence="1">
    <name type="scientific">Anguilla anguilla</name>
    <name type="common">European freshwater eel</name>
    <name type="synonym">Muraena anguilla</name>
    <dbReference type="NCBI Taxonomy" id="7936"/>
    <lineage>
        <taxon>Eukaryota</taxon>
        <taxon>Metazoa</taxon>
        <taxon>Chordata</taxon>
        <taxon>Craniata</taxon>
        <taxon>Vertebrata</taxon>
        <taxon>Euteleostomi</taxon>
        <taxon>Actinopterygii</taxon>
        <taxon>Neopterygii</taxon>
        <taxon>Teleostei</taxon>
        <taxon>Anguilliformes</taxon>
        <taxon>Anguillidae</taxon>
        <taxon>Anguilla</taxon>
    </lineage>
</organism>
<proteinExistence type="predicted"/>
<dbReference type="AlphaFoldDB" id="A0A0E9XGR8"/>
<name>A0A0E9XGR8_ANGAN</name>